<dbReference type="SUPFAM" id="SSF51735">
    <property type="entry name" value="NAD(P)-binding Rossmann-fold domains"/>
    <property type="match status" value="1"/>
</dbReference>
<dbReference type="InterPro" id="IPR050259">
    <property type="entry name" value="SDR"/>
</dbReference>
<evidence type="ECO:0000256" key="9">
    <source>
        <dbReference type="ARBA" id="ARBA00022837"/>
    </source>
</evidence>
<comment type="pathway">
    <text evidence="2">Lipid metabolism; fatty acid biosynthesis.</text>
</comment>
<dbReference type="InterPro" id="IPR002347">
    <property type="entry name" value="SDR_fam"/>
</dbReference>
<evidence type="ECO:0000256" key="12">
    <source>
        <dbReference type="ARBA" id="ARBA00023098"/>
    </source>
</evidence>
<evidence type="ECO:0000256" key="16">
    <source>
        <dbReference type="ARBA" id="ARBA00032683"/>
    </source>
</evidence>
<dbReference type="PRINTS" id="PR00081">
    <property type="entry name" value="GDHRDH"/>
</dbReference>
<evidence type="ECO:0000256" key="3">
    <source>
        <dbReference type="ARBA" id="ARBA00006484"/>
    </source>
</evidence>
<dbReference type="NCBIfam" id="NF009466">
    <property type="entry name" value="PRK12826.1-2"/>
    <property type="match status" value="1"/>
</dbReference>
<proteinExistence type="inferred from homology"/>
<dbReference type="Pfam" id="PF13561">
    <property type="entry name" value="adh_short_C2"/>
    <property type="match status" value="1"/>
</dbReference>
<dbReference type="PRINTS" id="PR00080">
    <property type="entry name" value="SDRFAMILY"/>
</dbReference>
<evidence type="ECO:0000256" key="1">
    <source>
        <dbReference type="ARBA" id="ARBA00002607"/>
    </source>
</evidence>
<reference evidence="19 20" key="1">
    <citation type="submission" date="2020-09" db="EMBL/GenBank/DDBJ databases">
        <title>Genome sequence of the banana aphid, Pentalonia nigronervosa Coquerel (Hemiptera: Aphididae) and its symbionts.</title>
        <authorList>
            <person name="Mathers T.C."/>
            <person name="Mugford S.T."/>
            <person name="Hogenhout S.A."/>
            <person name="Tripathi L."/>
        </authorList>
    </citation>
    <scope>NUCLEOTIDE SEQUENCE [LARGE SCALE GENOMIC DNA]</scope>
    <source>
        <strain evidence="19">Ba4</strain>
    </source>
</reference>
<gene>
    <name evidence="19" type="primary">fabG</name>
    <name evidence="19" type="ORF">ICW73_01015</name>
</gene>
<keyword evidence="9" id="KW-0106">Calcium</keyword>
<dbReference type="PANTHER" id="PTHR42879">
    <property type="entry name" value="3-OXOACYL-(ACYL-CARRIER-PROTEIN) REDUCTASE"/>
    <property type="match status" value="1"/>
</dbReference>
<sequence>MNTNQITALVTGANRGIGKGIAQKLSNHGIQVIGTSTTQHGVNIIDNYLKKTGFGCILNIKNVRSIKNTIKMLHKRNCSIDILINNAGIKEDNLLVKMTNQQWENVIQINLTSIFYLTKYIIRSMIKKRNGRIITISSVIAHTGNIGQTNYSASKSGLIGFHKSLALEVAAKGITVNIISPGLIKTHLTETLNPIQYQTHLSNIPMKRLGTIEEIANAVMFLISTGASYITGHTLHVNGGMYMT</sequence>
<dbReference type="GO" id="GO:0004316">
    <property type="term" value="F:3-oxoacyl-[acyl-carrier-protein] reductase (NADPH) activity"/>
    <property type="evidence" value="ECO:0007669"/>
    <property type="project" value="UniProtKB-EC"/>
</dbReference>
<dbReference type="EC" id="1.1.1.100" evidence="5"/>
<comment type="similarity">
    <text evidence="3">Belongs to the short-chain dehydrogenases/reductases (SDR) family.</text>
</comment>
<dbReference type="Gene3D" id="3.40.50.720">
    <property type="entry name" value="NAD(P)-binding Rossmann-like Domain"/>
    <property type="match status" value="1"/>
</dbReference>
<keyword evidence="13" id="KW-0275">Fatty acid biosynthesis</keyword>
<keyword evidence="8" id="KW-0276">Fatty acid metabolism</keyword>
<evidence type="ECO:0000256" key="13">
    <source>
        <dbReference type="ARBA" id="ARBA00023160"/>
    </source>
</evidence>
<dbReference type="PANTHER" id="PTHR42879:SF2">
    <property type="entry name" value="3-OXOACYL-[ACYL-CARRIER-PROTEIN] REDUCTASE FABG"/>
    <property type="match status" value="1"/>
</dbReference>
<evidence type="ECO:0000256" key="14">
    <source>
        <dbReference type="ARBA" id="ARBA00029743"/>
    </source>
</evidence>
<keyword evidence="11" id="KW-0560">Oxidoreductase</keyword>
<evidence type="ECO:0000256" key="5">
    <source>
        <dbReference type="ARBA" id="ARBA00012948"/>
    </source>
</evidence>
<evidence type="ECO:0000256" key="11">
    <source>
        <dbReference type="ARBA" id="ARBA00023002"/>
    </source>
</evidence>
<evidence type="ECO:0000256" key="10">
    <source>
        <dbReference type="ARBA" id="ARBA00022857"/>
    </source>
</evidence>
<keyword evidence="7" id="KW-0444">Lipid biosynthesis</keyword>
<accession>A0A7H1AZX4</accession>
<comment type="catalytic activity">
    <reaction evidence="18">
        <text>a (3R)-hydroxyacyl-[ACP] + NADP(+) = a 3-oxoacyl-[ACP] + NADPH + H(+)</text>
        <dbReference type="Rhea" id="RHEA:17397"/>
        <dbReference type="Rhea" id="RHEA-COMP:9916"/>
        <dbReference type="Rhea" id="RHEA-COMP:9945"/>
        <dbReference type="ChEBI" id="CHEBI:15378"/>
        <dbReference type="ChEBI" id="CHEBI:57783"/>
        <dbReference type="ChEBI" id="CHEBI:58349"/>
        <dbReference type="ChEBI" id="CHEBI:78776"/>
        <dbReference type="ChEBI" id="CHEBI:78827"/>
        <dbReference type="EC" id="1.1.1.100"/>
    </reaction>
</comment>
<evidence type="ECO:0000313" key="19">
    <source>
        <dbReference type="EMBL" id="QNS02029.1"/>
    </source>
</evidence>
<protein>
    <recommendedName>
        <fullName evidence="6">3-oxoacyl-[acyl-carrier-protein] reductase FabG</fullName>
        <ecNumber evidence="5">1.1.1.100</ecNumber>
    </recommendedName>
    <alternativeName>
        <fullName evidence="17">3-ketoacyl-acyl carrier protein reductase</fullName>
    </alternativeName>
    <alternativeName>
        <fullName evidence="14 16">Beta-Ketoacyl-acyl carrier protein reductase</fullName>
    </alternativeName>
    <alternativeName>
        <fullName evidence="15">Beta-ketoacyl-ACP reductase</fullName>
    </alternativeName>
</protein>
<dbReference type="AlphaFoldDB" id="A0A7H1AZX4"/>
<comment type="subunit">
    <text evidence="4">Homotetramer.</text>
</comment>
<evidence type="ECO:0000256" key="17">
    <source>
        <dbReference type="ARBA" id="ARBA00033040"/>
    </source>
</evidence>
<name>A0A7H1AZX4_9GAMM</name>
<evidence type="ECO:0000256" key="2">
    <source>
        <dbReference type="ARBA" id="ARBA00005194"/>
    </source>
</evidence>
<dbReference type="GO" id="GO:0006633">
    <property type="term" value="P:fatty acid biosynthetic process"/>
    <property type="evidence" value="ECO:0007669"/>
    <property type="project" value="UniProtKB-KW"/>
</dbReference>
<evidence type="ECO:0000256" key="6">
    <source>
        <dbReference type="ARBA" id="ARBA00017650"/>
    </source>
</evidence>
<evidence type="ECO:0000256" key="7">
    <source>
        <dbReference type="ARBA" id="ARBA00022516"/>
    </source>
</evidence>
<organism evidence="19 20">
    <name type="scientific">Buchnera aphidicola</name>
    <name type="common">Pentalonia nigronervosa</name>
    <dbReference type="NCBI Taxonomy" id="1309793"/>
    <lineage>
        <taxon>Bacteria</taxon>
        <taxon>Pseudomonadati</taxon>
        <taxon>Pseudomonadota</taxon>
        <taxon>Gammaproteobacteria</taxon>
        <taxon>Enterobacterales</taxon>
        <taxon>Erwiniaceae</taxon>
        <taxon>Buchnera</taxon>
    </lineage>
</organism>
<dbReference type="PROSITE" id="PS00061">
    <property type="entry name" value="ADH_SHORT"/>
    <property type="match status" value="1"/>
</dbReference>
<evidence type="ECO:0000256" key="8">
    <source>
        <dbReference type="ARBA" id="ARBA00022832"/>
    </source>
</evidence>
<comment type="function">
    <text evidence="1">Catalyzes the NADPH-dependent reduction of beta-ketoacyl-ACP substrates to beta-hydroxyacyl-ACP products, the first reductive step in the elongation cycle of fatty acid biosynthesis.</text>
</comment>
<evidence type="ECO:0000256" key="18">
    <source>
        <dbReference type="ARBA" id="ARBA00048508"/>
    </source>
</evidence>
<keyword evidence="12" id="KW-0443">Lipid metabolism</keyword>
<dbReference type="EMBL" id="CP061275">
    <property type="protein sequence ID" value="QNS02029.1"/>
    <property type="molecule type" value="Genomic_DNA"/>
</dbReference>
<evidence type="ECO:0000313" key="20">
    <source>
        <dbReference type="Proteomes" id="UP000516346"/>
    </source>
</evidence>
<dbReference type="Proteomes" id="UP000516346">
    <property type="component" value="Chromosome"/>
</dbReference>
<dbReference type="InterPro" id="IPR036291">
    <property type="entry name" value="NAD(P)-bd_dom_sf"/>
</dbReference>
<evidence type="ECO:0000256" key="15">
    <source>
        <dbReference type="ARBA" id="ARBA00029899"/>
    </source>
</evidence>
<dbReference type="InterPro" id="IPR020904">
    <property type="entry name" value="Sc_DH/Rdtase_CS"/>
</dbReference>
<keyword evidence="10" id="KW-0521">NADP</keyword>
<dbReference type="FunFam" id="3.40.50.720:FF:000173">
    <property type="entry name" value="3-oxoacyl-[acyl-carrier protein] reductase"/>
    <property type="match status" value="1"/>
</dbReference>
<evidence type="ECO:0000256" key="4">
    <source>
        <dbReference type="ARBA" id="ARBA00011881"/>
    </source>
</evidence>